<sequence>MFALPSKAVRRRRALCTAAAIDRLVDDRVAGVRGLPEADRRRHAEHLAELVALAQAYRHFGKGWIGKRELDRRSAAATRRLTALRLAVPSAAHLTDGD</sequence>
<keyword evidence="2" id="KW-1185">Reference proteome</keyword>
<protein>
    <submittedName>
        <fullName evidence="1">Uncharacterized protein</fullName>
    </submittedName>
</protein>
<proteinExistence type="predicted"/>
<gene>
    <name evidence="1" type="ORF">BJP25_00190</name>
</gene>
<reference evidence="1 2" key="1">
    <citation type="submission" date="2016-10" db="EMBL/GenBank/DDBJ databases">
        <title>The Draft Genome Sequence of Actinokineospora bangkokensis 44EHWT reveals the biosynthetic pathway of antifungal compounds Thailandins with unusual extender unit butylmalonyl-CoA.</title>
        <authorList>
            <person name="Greule A."/>
            <person name="Intra B."/>
            <person name="Flemming S."/>
            <person name="Rommel M.G."/>
            <person name="Panbangred W."/>
            <person name="Bechthold A."/>
        </authorList>
    </citation>
    <scope>NUCLEOTIDE SEQUENCE [LARGE SCALE GENOMIC DNA]</scope>
    <source>
        <strain evidence="1 2">44EHW</strain>
    </source>
</reference>
<evidence type="ECO:0000313" key="2">
    <source>
        <dbReference type="Proteomes" id="UP000186040"/>
    </source>
</evidence>
<dbReference type="AlphaFoldDB" id="A0A1Q9LU49"/>
<dbReference type="EMBL" id="MKQR01000001">
    <property type="protein sequence ID" value="OLR95550.1"/>
    <property type="molecule type" value="Genomic_DNA"/>
</dbReference>
<dbReference type="OrthoDB" id="3695015at2"/>
<dbReference type="STRING" id="1193682.BJP25_00190"/>
<comment type="caution">
    <text evidence="1">The sequence shown here is derived from an EMBL/GenBank/DDBJ whole genome shotgun (WGS) entry which is preliminary data.</text>
</comment>
<accession>A0A1Q9LU49</accession>
<evidence type="ECO:0000313" key="1">
    <source>
        <dbReference type="EMBL" id="OLR95550.1"/>
    </source>
</evidence>
<dbReference type="RefSeq" id="WP_084793564.1">
    <property type="nucleotide sequence ID" value="NZ_MKQR01000001.1"/>
</dbReference>
<organism evidence="1 2">
    <name type="scientific">Actinokineospora bangkokensis</name>
    <dbReference type="NCBI Taxonomy" id="1193682"/>
    <lineage>
        <taxon>Bacteria</taxon>
        <taxon>Bacillati</taxon>
        <taxon>Actinomycetota</taxon>
        <taxon>Actinomycetes</taxon>
        <taxon>Pseudonocardiales</taxon>
        <taxon>Pseudonocardiaceae</taxon>
        <taxon>Actinokineospora</taxon>
    </lineage>
</organism>
<dbReference type="Proteomes" id="UP000186040">
    <property type="component" value="Unassembled WGS sequence"/>
</dbReference>
<name>A0A1Q9LU49_9PSEU</name>